<dbReference type="GO" id="GO:0005044">
    <property type="term" value="F:scavenger receptor activity"/>
    <property type="evidence" value="ECO:0007669"/>
    <property type="project" value="TreeGrafter"/>
</dbReference>
<keyword evidence="18 33" id="KW-1133">Transmembrane helix</keyword>
<keyword evidence="13" id="KW-1003">Cell membrane</keyword>
<dbReference type="GO" id="GO:0030169">
    <property type="term" value="F:low-density lipoprotein particle binding"/>
    <property type="evidence" value="ECO:0007669"/>
    <property type="project" value="TreeGrafter"/>
</dbReference>
<keyword evidence="19" id="KW-0333">Golgi apparatus</keyword>
<dbReference type="InParanoid" id="A0A7N8Y4I0"/>
<evidence type="ECO:0000256" key="31">
    <source>
        <dbReference type="ARBA" id="ARBA00032780"/>
    </source>
</evidence>
<keyword evidence="26" id="KW-0449">Lipoprotein</keyword>
<evidence type="ECO:0000256" key="21">
    <source>
        <dbReference type="ARBA" id="ARBA00023136"/>
    </source>
</evidence>
<reference evidence="34" key="2">
    <citation type="submission" date="2025-09" db="UniProtKB">
        <authorList>
            <consortium name="Ensembl"/>
        </authorList>
    </citation>
    <scope>IDENTIFICATION</scope>
</reference>
<dbReference type="GO" id="GO:0005901">
    <property type="term" value="C:caveola"/>
    <property type="evidence" value="ECO:0007669"/>
    <property type="project" value="TreeGrafter"/>
</dbReference>
<comment type="catalytic activity">
    <reaction evidence="2">
        <text>(9Z)-octadecenoate(out) = (9Z)-octadecenoate(in)</text>
        <dbReference type="Rhea" id="RHEA:33655"/>
        <dbReference type="ChEBI" id="CHEBI:30823"/>
    </reaction>
    <physiologicalReaction direction="left-to-right" evidence="2">
        <dbReference type="Rhea" id="RHEA:33656"/>
    </physiologicalReaction>
</comment>
<protein>
    <recommendedName>
        <fullName evidence="11">Platelet glycoprotein 4</fullName>
    </recommendedName>
    <alternativeName>
        <fullName evidence="31">Glycoprotein IIIb</fullName>
    </alternativeName>
    <alternativeName>
        <fullName evidence="29">PAS IV</fullName>
    </alternativeName>
    <alternativeName>
        <fullName evidence="30">PAS-4</fullName>
    </alternativeName>
    <alternativeName>
        <fullName evidence="28">Platelet glycoprotein IV</fullName>
    </alternativeName>
</protein>
<evidence type="ECO:0000256" key="24">
    <source>
        <dbReference type="ARBA" id="ARBA00023170"/>
    </source>
</evidence>
<comment type="catalytic activity">
    <reaction evidence="4">
        <text>tetradecanoate(out) = tetradecanoate(in)</text>
        <dbReference type="Rhea" id="RHEA:45252"/>
        <dbReference type="ChEBI" id="CHEBI:30807"/>
    </reaction>
    <physiologicalReaction direction="left-to-right" evidence="4">
        <dbReference type="Rhea" id="RHEA:45253"/>
    </physiologicalReaction>
</comment>
<dbReference type="PRINTS" id="PR01609">
    <property type="entry name" value="CD36FAMILY"/>
</dbReference>
<dbReference type="GO" id="GO:0034383">
    <property type="term" value="P:low-density lipoprotein particle clearance"/>
    <property type="evidence" value="ECO:0007669"/>
    <property type="project" value="TreeGrafter"/>
</dbReference>
<feature type="transmembrane region" description="Helical" evidence="33">
    <location>
        <begin position="450"/>
        <end position="469"/>
    </location>
</feature>
<dbReference type="GO" id="GO:0006898">
    <property type="term" value="P:receptor-mediated endocytosis"/>
    <property type="evidence" value="ECO:0007669"/>
    <property type="project" value="TreeGrafter"/>
</dbReference>
<keyword evidence="17" id="KW-0130">Cell adhesion</keyword>
<keyword evidence="20" id="KW-0445">Lipid transport</keyword>
<sequence length="479" mass="53541">MGCCNRRCGLIAGAVFGAVVAILGGILIPVGKIVIEGTVEKETVIEPGTTAYDSWVSAGANVYRQFWIFNLKNPVEVLQYGARPVVLEKGPYTYRIRYLPKENITFNPNHTASFLLPQGAIFEPSMSVGSEEDKITTLNLAVAVNEKIMQSSFNSYSLVPNVLHSVLETMIRTSNSSLFQHRTVKEMLWGYRDPMLKDTVGLFSTYNGTYDGYYTVFSGKDDISKVGMIDRWRGERSLHFWNDKYCDMINGTDASAFAPLLDKKKLIYFFSSDICRSASAQFEASLDLKGIEVYRYTLPPSTLASPTVNPDNRCFCKNPKTTKNCTLAGVLDIGSCQDGRPVYMSLPHFLHGSPSLREDVLGLSPNEEHHNTFLDVEPTTGFTMRFAKRIQVNMMYGPSKVITVLKKVKDYTIFPIVWLNETASLDDQTADMFKNELISRIRTLELIQQVLLGTGVAIFALCLISYCVLRGRNSQSKLA</sequence>
<dbReference type="InterPro" id="IPR005428">
    <property type="entry name" value="CD36/SCARB1/SNMP1"/>
</dbReference>
<name>A0A7N8Y4I0_9TELE</name>
<comment type="subcellular location">
    <subcellularLocation>
        <location evidence="6">Apical cell membrane</location>
    </subcellularLocation>
    <subcellularLocation>
        <location evidence="9">Cell membrane</location>
        <topology evidence="9">Multi-pass membrane protein</topology>
    </subcellularLocation>
    <subcellularLocation>
        <location evidence="8">Golgi apparatus</location>
    </subcellularLocation>
    <subcellularLocation>
        <location evidence="7">Membrane raft</location>
    </subcellularLocation>
</comment>
<dbReference type="GO" id="GO:0009986">
    <property type="term" value="C:cell surface"/>
    <property type="evidence" value="ECO:0007669"/>
    <property type="project" value="TreeGrafter"/>
</dbReference>
<feature type="disulfide bond" evidence="32">
    <location>
        <begin position="316"/>
        <end position="325"/>
    </location>
</feature>
<keyword evidence="14" id="KW-1017">Isopeptide bond</keyword>
<keyword evidence="16" id="KW-0832">Ubl conjugation</keyword>
<evidence type="ECO:0000256" key="3">
    <source>
        <dbReference type="ARBA" id="ARBA00000934"/>
    </source>
</evidence>
<feature type="disulfide bond" evidence="32">
    <location>
        <begin position="275"/>
        <end position="336"/>
    </location>
</feature>
<feature type="transmembrane region" description="Helical" evidence="33">
    <location>
        <begin position="7"/>
        <end position="28"/>
    </location>
</feature>
<dbReference type="GO" id="GO:0019915">
    <property type="term" value="P:lipid storage"/>
    <property type="evidence" value="ECO:0007669"/>
    <property type="project" value="TreeGrafter"/>
</dbReference>
<reference evidence="34" key="1">
    <citation type="submission" date="2025-08" db="UniProtKB">
        <authorList>
            <consortium name="Ensembl"/>
        </authorList>
    </citation>
    <scope>IDENTIFICATION</scope>
</reference>
<feature type="disulfide bond" evidence="32">
    <location>
        <begin position="246"/>
        <end position="314"/>
    </location>
</feature>
<evidence type="ECO:0000256" key="10">
    <source>
        <dbReference type="ARBA" id="ARBA00010532"/>
    </source>
</evidence>
<evidence type="ECO:0000256" key="30">
    <source>
        <dbReference type="ARBA" id="ARBA00032188"/>
    </source>
</evidence>
<evidence type="ECO:0000313" key="34">
    <source>
        <dbReference type="Ensembl" id="ENSMAMP00000059357.1"/>
    </source>
</evidence>
<evidence type="ECO:0000256" key="11">
    <source>
        <dbReference type="ARBA" id="ARBA00020772"/>
    </source>
</evidence>
<keyword evidence="21 33" id="KW-0472">Membrane</keyword>
<dbReference type="AlphaFoldDB" id="A0A7N8Y4I0"/>
<keyword evidence="23 32" id="KW-1015">Disulfide bond</keyword>
<evidence type="ECO:0000256" key="18">
    <source>
        <dbReference type="ARBA" id="ARBA00022989"/>
    </source>
</evidence>
<evidence type="ECO:0000256" key="22">
    <source>
        <dbReference type="ARBA" id="ARBA00023139"/>
    </source>
</evidence>
<evidence type="ECO:0000256" key="16">
    <source>
        <dbReference type="ARBA" id="ARBA00022843"/>
    </source>
</evidence>
<dbReference type="FunCoup" id="A0A7N8Y4I0">
    <property type="interactions" value="262"/>
</dbReference>
<evidence type="ECO:0000256" key="32">
    <source>
        <dbReference type="PIRSR" id="PIRSR605428-52"/>
    </source>
</evidence>
<accession>A0A7N8Y4I0</accession>
<keyword evidence="24" id="KW-0675">Receptor</keyword>
<dbReference type="Ensembl" id="ENSMAMT00000039481.1">
    <property type="protein sequence ID" value="ENSMAMP00000059357.1"/>
    <property type="gene ID" value="ENSMAMG00000014241.2"/>
</dbReference>
<evidence type="ECO:0000256" key="7">
    <source>
        <dbReference type="ARBA" id="ARBA00004285"/>
    </source>
</evidence>
<evidence type="ECO:0000256" key="14">
    <source>
        <dbReference type="ARBA" id="ARBA00022499"/>
    </source>
</evidence>
<dbReference type="GO" id="GO:0150094">
    <property type="term" value="P:amyloid-beta clearance by cellular catabolic process"/>
    <property type="evidence" value="ECO:0007669"/>
    <property type="project" value="TreeGrafter"/>
</dbReference>
<evidence type="ECO:0000256" key="5">
    <source>
        <dbReference type="ARBA" id="ARBA00001892"/>
    </source>
</evidence>
<evidence type="ECO:0000313" key="35">
    <source>
        <dbReference type="Proteomes" id="UP000261640"/>
    </source>
</evidence>
<evidence type="ECO:0000256" key="4">
    <source>
        <dbReference type="ARBA" id="ARBA00000996"/>
    </source>
</evidence>
<dbReference type="Pfam" id="PF01130">
    <property type="entry name" value="CD36"/>
    <property type="match status" value="1"/>
</dbReference>
<evidence type="ECO:0000256" key="25">
    <source>
        <dbReference type="ARBA" id="ARBA00023180"/>
    </source>
</evidence>
<dbReference type="PANTHER" id="PTHR11923">
    <property type="entry name" value="SCAVENGER RECEPTOR CLASS B TYPE-1 SR-B1"/>
    <property type="match status" value="1"/>
</dbReference>
<gene>
    <name evidence="34" type="primary">CD36</name>
</gene>
<evidence type="ECO:0000256" key="23">
    <source>
        <dbReference type="ARBA" id="ARBA00023157"/>
    </source>
</evidence>
<evidence type="ECO:0000256" key="26">
    <source>
        <dbReference type="ARBA" id="ARBA00023288"/>
    </source>
</evidence>
<keyword evidence="25" id="KW-0325">Glycoprotein</keyword>
<evidence type="ECO:0000256" key="12">
    <source>
        <dbReference type="ARBA" id="ARBA00022448"/>
    </source>
</evidence>
<evidence type="ECO:0000256" key="1">
    <source>
        <dbReference type="ARBA" id="ARBA00000542"/>
    </source>
</evidence>
<evidence type="ECO:0000256" key="17">
    <source>
        <dbReference type="ARBA" id="ARBA00022889"/>
    </source>
</evidence>
<dbReference type="GO" id="GO:0016324">
    <property type="term" value="C:apical plasma membrane"/>
    <property type="evidence" value="ECO:0007669"/>
    <property type="project" value="UniProtKB-SubCell"/>
</dbReference>
<dbReference type="GO" id="GO:0007155">
    <property type="term" value="P:cell adhesion"/>
    <property type="evidence" value="ECO:0007669"/>
    <property type="project" value="UniProtKB-KW"/>
</dbReference>
<keyword evidence="15 33" id="KW-0812">Transmembrane</keyword>
<evidence type="ECO:0000256" key="8">
    <source>
        <dbReference type="ARBA" id="ARBA00004555"/>
    </source>
</evidence>
<proteinExistence type="inferred from homology"/>
<dbReference type="Proteomes" id="UP000261640">
    <property type="component" value="Unplaced"/>
</dbReference>
<evidence type="ECO:0000256" key="9">
    <source>
        <dbReference type="ARBA" id="ARBA00004651"/>
    </source>
</evidence>
<organism evidence="34 35">
    <name type="scientific">Mastacembelus armatus</name>
    <name type="common">zig-zag eel</name>
    <dbReference type="NCBI Taxonomy" id="205130"/>
    <lineage>
        <taxon>Eukaryota</taxon>
        <taxon>Metazoa</taxon>
        <taxon>Chordata</taxon>
        <taxon>Craniata</taxon>
        <taxon>Vertebrata</taxon>
        <taxon>Euteleostomi</taxon>
        <taxon>Actinopterygii</taxon>
        <taxon>Neopterygii</taxon>
        <taxon>Teleostei</taxon>
        <taxon>Neoteleostei</taxon>
        <taxon>Acanthomorphata</taxon>
        <taxon>Anabantaria</taxon>
        <taxon>Synbranchiformes</taxon>
        <taxon>Mastacembelidae</taxon>
        <taxon>Mastacembelus</taxon>
    </lineage>
</organism>
<dbReference type="GO" id="GO:0005794">
    <property type="term" value="C:Golgi apparatus"/>
    <property type="evidence" value="ECO:0007669"/>
    <property type="project" value="UniProtKB-SubCell"/>
</dbReference>
<keyword evidence="12" id="KW-0813">Transport</keyword>
<dbReference type="GO" id="GO:0005041">
    <property type="term" value="F:low-density lipoprotein particle receptor activity"/>
    <property type="evidence" value="ECO:0007669"/>
    <property type="project" value="TreeGrafter"/>
</dbReference>
<dbReference type="InterPro" id="IPR002159">
    <property type="entry name" value="CD36_fam"/>
</dbReference>
<dbReference type="GO" id="GO:0044539">
    <property type="term" value="P:long-chain fatty acid import into cell"/>
    <property type="evidence" value="ECO:0007669"/>
    <property type="project" value="TreeGrafter"/>
</dbReference>
<dbReference type="PRINTS" id="PR01610">
    <property type="entry name" value="CD36ANTIGEN"/>
</dbReference>
<dbReference type="PANTHER" id="PTHR11923:SF12">
    <property type="entry name" value="PLATELET GLYCOPROTEIN 4"/>
    <property type="match status" value="1"/>
</dbReference>
<evidence type="ECO:0000256" key="20">
    <source>
        <dbReference type="ARBA" id="ARBA00023055"/>
    </source>
</evidence>
<dbReference type="GO" id="GO:0042953">
    <property type="term" value="P:lipoprotein transport"/>
    <property type="evidence" value="ECO:0007669"/>
    <property type="project" value="TreeGrafter"/>
</dbReference>
<comment type="catalytic activity">
    <reaction evidence="5">
        <text>butanoate(out) = butanoate(in)</text>
        <dbReference type="Rhea" id="RHEA:45248"/>
        <dbReference type="ChEBI" id="CHEBI:17968"/>
    </reaction>
    <physiologicalReaction direction="left-to-right" evidence="5">
        <dbReference type="Rhea" id="RHEA:45249"/>
    </physiologicalReaction>
</comment>
<comment type="similarity">
    <text evidence="10">Belongs to the CD36 family.</text>
</comment>
<evidence type="ECO:0000256" key="2">
    <source>
        <dbReference type="ARBA" id="ARBA00000626"/>
    </source>
</evidence>
<evidence type="ECO:0000256" key="33">
    <source>
        <dbReference type="SAM" id="Phobius"/>
    </source>
</evidence>
<evidence type="ECO:0000256" key="29">
    <source>
        <dbReference type="ARBA" id="ARBA00031821"/>
    </source>
</evidence>
<evidence type="ECO:0000256" key="28">
    <source>
        <dbReference type="ARBA" id="ARBA00029966"/>
    </source>
</evidence>
<comment type="catalytic activity">
    <reaction evidence="3">
        <text>hexadecanoate(out) = hexadecanoate(in)</text>
        <dbReference type="Rhea" id="RHEA:45256"/>
        <dbReference type="ChEBI" id="CHEBI:7896"/>
    </reaction>
    <physiologicalReaction direction="left-to-right" evidence="3">
        <dbReference type="Rhea" id="RHEA:45257"/>
    </physiologicalReaction>
</comment>
<evidence type="ECO:0000256" key="19">
    <source>
        <dbReference type="ARBA" id="ARBA00023034"/>
    </source>
</evidence>
<evidence type="ECO:0000256" key="13">
    <source>
        <dbReference type="ARBA" id="ARBA00022475"/>
    </source>
</evidence>
<evidence type="ECO:0000256" key="6">
    <source>
        <dbReference type="ARBA" id="ARBA00004221"/>
    </source>
</evidence>
<keyword evidence="35" id="KW-1185">Reference proteome</keyword>
<evidence type="ECO:0000256" key="15">
    <source>
        <dbReference type="ARBA" id="ARBA00022692"/>
    </source>
</evidence>
<keyword evidence="22" id="KW-0564">Palmitate</keyword>
<comment type="catalytic activity">
    <reaction evidence="27">
        <text>tetracosanoate(out) = tetracosanoate(in)</text>
        <dbReference type="Rhea" id="RHEA:45260"/>
        <dbReference type="ChEBI" id="CHEBI:31014"/>
    </reaction>
    <physiologicalReaction direction="left-to-right" evidence="27">
        <dbReference type="Rhea" id="RHEA:45261"/>
    </physiologicalReaction>
</comment>
<dbReference type="GeneTree" id="ENSGT00940000153372"/>
<comment type="catalytic activity">
    <reaction evidence="1">
        <text>(9Z,12Z)-octadecadienoate(out) = (9Z,12Z)-octadecadienoate(in)</text>
        <dbReference type="Rhea" id="RHEA:45264"/>
        <dbReference type="ChEBI" id="CHEBI:30245"/>
    </reaction>
    <physiologicalReaction direction="left-to-right" evidence="1">
        <dbReference type="Rhea" id="RHEA:45265"/>
    </physiologicalReaction>
</comment>
<evidence type="ECO:0000256" key="27">
    <source>
        <dbReference type="ARBA" id="ARBA00023949"/>
    </source>
</evidence>